<sequence length="46" mass="5505">TLLASITFSVPSESKEEEFYWYHVMYMINSTKIADFVVPKDHMKKY</sequence>
<protein>
    <submittedName>
        <fullName evidence="1">9842_t:CDS:1</fullName>
    </submittedName>
</protein>
<gene>
    <name evidence="1" type="ORF">FMOSSE_LOCUS14620</name>
</gene>
<proteinExistence type="predicted"/>
<dbReference type="EMBL" id="CAJVPP010011838">
    <property type="protein sequence ID" value="CAG8715694.1"/>
    <property type="molecule type" value="Genomic_DNA"/>
</dbReference>
<name>A0A9N9I0F6_FUNMO</name>
<evidence type="ECO:0000313" key="1">
    <source>
        <dbReference type="EMBL" id="CAG8715694.1"/>
    </source>
</evidence>
<accession>A0A9N9I0F6</accession>
<dbReference type="AlphaFoldDB" id="A0A9N9I0F6"/>
<organism evidence="1 2">
    <name type="scientific">Funneliformis mosseae</name>
    <name type="common">Endomycorrhizal fungus</name>
    <name type="synonym">Glomus mosseae</name>
    <dbReference type="NCBI Taxonomy" id="27381"/>
    <lineage>
        <taxon>Eukaryota</taxon>
        <taxon>Fungi</taxon>
        <taxon>Fungi incertae sedis</taxon>
        <taxon>Mucoromycota</taxon>
        <taxon>Glomeromycotina</taxon>
        <taxon>Glomeromycetes</taxon>
        <taxon>Glomerales</taxon>
        <taxon>Glomeraceae</taxon>
        <taxon>Funneliformis</taxon>
    </lineage>
</organism>
<evidence type="ECO:0000313" key="2">
    <source>
        <dbReference type="Proteomes" id="UP000789375"/>
    </source>
</evidence>
<comment type="caution">
    <text evidence="1">The sequence shown here is derived from an EMBL/GenBank/DDBJ whole genome shotgun (WGS) entry which is preliminary data.</text>
</comment>
<keyword evidence="2" id="KW-1185">Reference proteome</keyword>
<reference evidence="1" key="1">
    <citation type="submission" date="2021-06" db="EMBL/GenBank/DDBJ databases">
        <authorList>
            <person name="Kallberg Y."/>
            <person name="Tangrot J."/>
            <person name="Rosling A."/>
        </authorList>
    </citation>
    <scope>NUCLEOTIDE SEQUENCE</scope>
    <source>
        <strain evidence="1">87-6 pot B 2015</strain>
    </source>
</reference>
<feature type="non-terminal residue" evidence="1">
    <location>
        <position position="46"/>
    </location>
</feature>
<feature type="non-terminal residue" evidence="1">
    <location>
        <position position="1"/>
    </location>
</feature>
<dbReference type="Proteomes" id="UP000789375">
    <property type="component" value="Unassembled WGS sequence"/>
</dbReference>